<feature type="compositionally biased region" description="Basic and acidic residues" evidence="1">
    <location>
        <begin position="32"/>
        <end position="54"/>
    </location>
</feature>
<reference evidence="2" key="1">
    <citation type="journal article" date="2023" name="Science">
        <title>Elucidation of the pathway for biosynthesis of saponin adjuvants from the soapbark tree.</title>
        <authorList>
            <person name="Reed J."/>
            <person name="Orme A."/>
            <person name="El-Demerdash A."/>
            <person name="Owen C."/>
            <person name="Martin L.B.B."/>
            <person name="Misra R.C."/>
            <person name="Kikuchi S."/>
            <person name="Rejzek M."/>
            <person name="Martin A.C."/>
            <person name="Harkess A."/>
            <person name="Leebens-Mack J."/>
            <person name="Louveau T."/>
            <person name="Stephenson M.J."/>
            <person name="Osbourn A."/>
        </authorList>
    </citation>
    <scope>NUCLEOTIDE SEQUENCE</scope>
    <source>
        <strain evidence="2">S10</strain>
    </source>
</reference>
<keyword evidence="3" id="KW-1185">Reference proteome</keyword>
<comment type="caution">
    <text evidence="2">The sequence shown here is derived from an EMBL/GenBank/DDBJ whole genome shotgun (WGS) entry which is preliminary data.</text>
</comment>
<name>A0AAD7P9B8_QUISA</name>
<protein>
    <submittedName>
        <fullName evidence="2">Transcriptional regulator ATRX-like isoform X2</fullName>
    </submittedName>
</protein>
<feature type="compositionally biased region" description="Basic and acidic residues" evidence="1">
    <location>
        <begin position="107"/>
        <end position="118"/>
    </location>
</feature>
<proteinExistence type="predicted"/>
<evidence type="ECO:0000313" key="3">
    <source>
        <dbReference type="Proteomes" id="UP001163823"/>
    </source>
</evidence>
<feature type="compositionally biased region" description="Polar residues" evidence="1">
    <location>
        <begin position="22"/>
        <end position="31"/>
    </location>
</feature>
<feature type="compositionally biased region" description="Basic and acidic residues" evidence="1">
    <location>
        <begin position="295"/>
        <end position="305"/>
    </location>
</feature>
<evidence type="ECO:0000313" key="2">
    <source>
        <dbReference type="EMBL" id="KAJ7947233.1"/>
    </source>
</evidence>
<feature type="compositionally biased region" description="Basic residues" evidence="1">
    <location>
        <begin position="1"/>
        <end position="15"/>
    </location>
</feature>
<dbReference type="KEGG" id="qsa:O6P43_032069"/>
<accession>A0AAD7P9B8</accession>
<dbReference type="AlphaFoldDB" id="A0AAD7P9B8"/>
<dbReference type="EMBL" id="JARAOO010000013">
    <property type="protein sequence ID" value="KAJ7947233.1"/>
    <property type="molecule type" value="Genomic_DNA"/>
</dbReference>
<feature type="region of interest" description="Disordered" evidence="1">
    <location>
        <begin position="1"/>
        <end position="172"/>
    </location>
</feature>
<dbReference type="Proteomes" id="UP001163823">
    <property type="component" value="Chromosome 13"/>
</dbReference>
<gene>
    <name evidence="2" type="ORF">O6P43_032069</name>
</gene>
<sequence length="338" mass="36122">MPSGAKKRKAAKKKKEKEAHINSPTNNSQGNDDLRSHDKKGSDGGEVDSPAHQDHHNHRHPFNEGTKGPEERDSESLVAADKSMEEVKTVVEGVHMVGVEDDGVVNIERDLKSEDTSGIKEVNIEQVELNEESHDGDSRSPSSSSDDESNVSAKKTKEEYKSVPESIVPDDSIRTIDSSSAKVDLISENAPAKETVISFTESSPISDSAKPVVSLSEVTTCITGSASIEKSDEAKGSSTTVSDIALKKIEDTILHSSDENATASSGLVESKPNVTEVKDLSLSGTTISQYSNGTKHGDSGIRDCSENQPLVEPAPRVVQKASWLNCCGLLEVLTGSSR</sequence>
<dbReference type="PANTHER" id="PTHR37187:SF19">
    <property type="entry name" value="(RAPE) HYPOTHETICAL PROTEIN"/>
    <property type="match status" value="1"/>
</dbReference>
<feature type="region of interest" description="Disordered" evidence="1">
    <location>
        <begin position="288"/>
        <end position="307"/>
    </location>
</feature>
<organism evidence="2 3">
    <name type="scientific">Quillaja saponaria</name>
    <name type="common">Soap bark tree</name>
    <dbReference type="NCBI Taxonomy" id="32244"/>
    <lineage>
        <taxon>Eukaryota</taxon>
        <taxon>Viridiplantae</taxon>
        <taxon>Streptophyta</taxon>
        <taxon>Embryophyta</taxon>
        <taxon>Tracheophyta</taxon>
        <taxon>Spermatophyta</taxon>
        <taxon>Magnoliopsida</taxon>
        <taxon>eudicotyledons</taxon>
        <taxon>Gunneridae</taxon>
        <taxon>Pentapetalae</taxon>
        <taxon>rosids</taxon>
        <taxon>fabids</taxon>
        <taxon>Fabales</taxon>
        <taxon>Quillajaceae</taxon>
        <taxon>Quillaja</taxon>
    </lineage>
</organism>
<evidence type="ECO:0000256" key="1">
    <source>
        <dbReference type="SAM" id="MobiDB-lite"/>
    </source>
</evidence>
<dbReference type="PANTHER" id="PTHR37187">
    <property type="entry name" value="EXPRESSED PROTEIN"/>
    <property type="match status" value="1"/>
</dbReference>